<dbReference type="EMBL" id="KZ293722">
    <property type="protein sequence ID" value="PBK82053.1"/>
    <property type="molecule type" value="Genomic_DNA"/>
</dbReference>
<name>A0A2H3D149_ARMGA</name>
<evidence type="ECO:0000313" key="3">
    <source>
        <dbReference type="Proteomes" id="UP000217790"/>
    </source>
</evidence>
<dbReference type="Proteomes" id="UP000217790">
    <property type="component" value="Unassembled WGS sequence"/>
</dbReference>
<dbReference type="OrthoDB" id="6511194at2759"/>
<sequence>MYSWRQASFIAARSQGRSILYAEKIRSWLHRFLSTGELPLHHYGHVGSSLLQDDDFAADLKLFLLEKSKKDYIFAQDVVNYVASPEVQENLGGRKASISLLTGQRWLKKLDWRYGRRQNGMYIDGHEREDIVKYREYQKRMIIYDNEGNIVSTPNGFVVPQGPRFRLVLVTHDESTFYAHDRPEPEQKGEGQSLMVSDFVVPEWGPLHDEESCTREARLFFEAGSGQQGYFSADDLLKQTEDAIDIFESKTNGTMTALFLFDNAPSHQKRAPDALSARKMPKKPNATWTHHPDGLRMRDGVLPDDDHPSMPGWFKGSELILCERGLYPESGLRAACKNACLSDAESCCCRHFVAQKSHLQKYVESRGHICDFYPKFHCELNFIEQYWGAVKFRYRATAKTTNMKEMRANVVACLNEVPHKQILRYANRSARFMDSYIQGLDGAQAAWANRRYHGHRTLPPEMAAKARMALP</sequence>
<dbReference type="InterPro" id="IPR036397">
    <property type="entry name" value="RNaseH_sf"/>
</dbReference>
<dbReference type="Gene3D" id="3.30.420.10">
    <property type="entry name" value="Ribonuclease H-like superfamily/Ribonuclease H"/>
    <property type="match status" value="1"/>
</dbReference>
<proteinExistence type="predicted"/>
<evidence type="ECO:0008006" key="4">
    <source>
        <dbReference type="Google" id="ProtNLM"/>
    </source>
</evidence>
<dbReference type="PANTHER" id="PTHR35871">
    <property type="entry name" value="EXPRESSED PROTEIN"/>
    <property type="match status" value="1"/>
</dbReference>
<protein>
    <recommendedName>
        <fullName evidence="4">Tc1-like transposase DDE domain-containing protein</fullName>
    </recommendedName>
</protein>
<organism evidence="2 3">
    <name type="scientific">Armillaria gallica</name>
    <name type="common">Bulbous honey fungus</name>
    <name type="synonym">Armillaria bulbosa</name>
    <dbReference type="NCBI Taxonomy" id="47427"/>
    <lineage>
        <taxon>Eukaryota</taxon>
        <taxon>Fungi</taxon>
        <taxon>Dikarya</taxon>
        <taxon>Basidiomycota</taxon>
        <taxon>Agaricomycotina</taxon>
        <taxon>Agaricomycetes</taxon>
        <taxon>Agaricomycetidae</taxon>
        <taxon>Agaricales</taxon>
        <taxon>Marasmiineae</taxon>
        <taxon>Physalacriaceae</taxon>
        <taxon>Armillaria</taxon>
    </lineage>
</organism>
<dbReference type="PANTHER" id="PTHR35871:SF1">
    <property type="entry name" value="CXC1-LIKE CYSTEINE CLUSTER ASSOCIATED WITH KDZ TRANSPOSASES DOMAIN-CONTAINING PROTEIN"/>
    <property type="match status" value="1"/>
</dbReference>
<reference evidence="3" key="1">
    <citation type="journal article" date="2017" name="Nat. Ecol. Evol.">
        <title>Genome expansion and lineage-specific genetic innovations in the forest pathogenic fungi Armillaria.</title>
        <authorList>
            <person name="Sipos G."/>
            <person name="Prasanna A.N."/>
            <person name="Walter M.C."/>
            <person name="O'Connor E."/>
            <person name="Balint B."/>
            <person name="Krizsan K."/>
            <person name="Kiss B."/>
            <person name="Hess J."/>
            <person name="Varga T."/>
            <person name="Slot J."/>
            <person name="Riley R."/>
            <person name="Boka B."/>
            <person name="Rigling D."/>
            <person name="Barry K."/>
            <person name="Lee J."/>
            <person name="Mihaltcheva S."/>
            <person name="LaButti K."/>
            <person name="Lipzen A."/>
            <person name="Waldron R."/>
            <person name="Moloney N.M."/>
            <person name="Sperisen C."/>
            <person name="Kredics L."/>
            <person name="Vagvoelgyi C."/>
            <person name="Patrignani A."/>
            <person name="Fitzpatrick D."/>
            <person name="Nagy I."/>
            <person name="Doyle S."/>
            <person name="Anderson J.B."/>
            <person name="Grigoriev I.V."/>
            <person name="Gueldener U."/>
            <person name="Muensterkoetter M."/>
            <person name="Nagy L.G."/>
        </authorList>
    </citation>
    <scope>NUCLEOTIDE SEQUENCE [LARGE SCALE GENOMIC DNA]</scope>
    <source>
        <strain evidence="3">Ar21-2</strain>
    </source>
</reference>
<dbReference type="AlphaFoldDB" id="A0A2H3D149"/>
<feature type="region of interest" description="Disordered" evidence="1">
    <location>
        <begin position="270"/>
        <end position="295"/>
    </location>
</feature>
<evidence type="ECO:0000256" key="1">
    <source>
        <dbReference type="SAM" id="MobiDB-lite"/>
    </source>
</evidence>
<keyword evidence="3" id="KW-1185">Reference proteome</keyword>
<evidence type="ECO:0000313" key="2">
    <source>
        <dbReference type="EMBL" id="PBK82053.1"/>
    </source>
</evidence>
<accession>A0A2H3D149</accession>
<dbReference type="InParanoid" id="A0A2H3D149"/>
<gene>
    <name evidence="2" type="ORF">ARMGADRAFT_1048692</name>
</gene>
<dbReference type="OMA" id="HDEESCT"/>
<dbReference type="GO" id="GO:0003676">
    <property type="term" value="F:nucleic acid binding"/>
    <property type="evidence" value="ECO:0007669"/>
    <property type="project" value="InterPro"/>
</dbReference>